<sequence>MCACNARFSVHILTRPSETSNLGSCFEQQARQGLSISDLRLCCFLIEHAINSGSGGRAWSDIAMTEALVQLNSAGQALDSDAEALAVVSQYLAVARAIMCIGNPDLHLTQQRAPQHSLSSATSDTPVWRRLWIILRIQELCRKPFTQQETRPWDKDSDFRCIQEELDGFMTRWPGPFSTAVSDACPKDPETSIALLVSHCSIISPNRTFLPIPRKTTGCREGAHVLHWVNFPSAPDLFIRERISRCEASVAAICLVCRELIADGQFFAQSFWIGLSCVLSALVMISPLHAGSMSGTNMVESLKFTFTIVVSLRQFLKPANDWVEMLFHLYDAAAYLDPEGCPAENSFLTYFDRYPGIQDKIKVPLSWKPSPTPSPRQKRTPRDYARSEAPMREREAPCREATWIQIYTDQLDLDMALPDQLEAANTSTGSALGWPVPNDGFSVDVSEMLTLILNDNLEHPRASAANEVRRSRVAPRIADPLIINGKASPHPRAQVRVPNRIESIAEGERNAARHSHHLEAKRPRGLLDLPEASRRMRWRPATYGVRCRGFGAQTRLPDDTASRPRARRSTRRPSKPGALPGACSSPVLLAGTHSQSPSAWMPWPSLNGKDSFFMQHFLRKSLLLYLTWPLSNKMAKNISRIPLAVDYDGNGYRQLLPLAMEEPALVNGILAVASSHHHRWQGVQDTESRAYLRASTAALSRRFRQPQLIDTPNTLATILNFGQPGIPRLESWLDTSPGLDEAGDTIDVLFGCSTNLPRLMLAASELESLRSTGKLSQQEALASAEALQTKIRQTQIPEGSEPSLGVIYQ</sequence>
<dbReference type="InParanoid" id="C7Z3F1"/>
<feature type="region of interest" description="Disordered" evidence="6">
    <location>
        <begin position="550"/>
        <end position="588"/>
    </location>
</feature>
<keyword evidence="8" id="KW-1185">Reference proteome</keyword>
<dbReference type="KEGG" id="nhe:NECHADRAFT_88893"/>
<reference evidence="7 8" key="1">
    <citation type="journal article" date="2009" name="PLoS Genet.">
        <title>The genome of Nectria haematococca: contribution of supernumerary chromosomes to gene expansion.</title>
        <authorList>
            <person name="Coleman J.J."/>
            <person name="Rounsley S.D."/>
            <person name="Rodriguez-Carres M."/>
            <person name="Kuo A."/>
            <person name="Wasmann C.C."/>
            <person name="Grimwood J."/>
            <person name="Schmutz J."/>
            <person name="Taga M."/>
            <person name="White G.J."/>
            <person name="Zhou S."/>
            <person name="Schwartz D.C."/>
            <person name="Freitag M."/>
            <person name="Ma L.J."/>
            <person name="Danchin E.G."/>
            <person name="Henrissat B."/>
            <person name="Coutinho P.M."/>
            <person name="Nelson D.R."/>
            <person name="Straney D."/>
            <person name="Napoli C.A."/>
            <person name="Barker B.M."/>
            <person name="Gribskov M."/>
            <person name="Rep M."/>
            <person name="Kroken S."/>
            <person name="Molnar I."/>
            <person name="Rensing C."/>
            <person name="Kennell J.C."/>
            <person name="Zamora J."/>
            <person name="Farman M.L."/>
            <person name="Selker E.U."/>
            <person name="Salamov A."/>
            <person name="Shapiro H."/>
            <person name="Pangilinan J."/>
            <person name="Lindquist E."/>
            <person name="Lamers C."/>
            <person name="Grigoriev I.V."/>
            <person name="Geiser D.M."/>
            <person name="Covert S.F."/>
            <person name="Temporini E."/>
            <person name="Vanetten H.D."/>
        </authorList>
    </citation>
    <scope>NUCLEOTIDE SEQUENCE [LARGE SCALE GENOMIC DNA]</scope>
    <source>
        <strain evidence="8">ATCC MYA-4622 / CBS 123669 / FGSC 9596 / NRRL 45880 / 77-13-4</strain>
    </source>
</reference>
<dbReference type="Proteomes" id="UP000005206">
    <property type="component" value="Unassembled WGS sequence"/>
</dbReference>
<evidence type="ECO:0000313" key="8">
    <source>
        <dbReference type="Proteomes" id="UP000005206"/>
    </source>
</evidence>
<dbReference type="EMBL" id="GG698908">
    <property type="protein sequence ID" value="EEU41457.1"/>
    <property type="molecule type" value="Genomic_DNA"/>
</dbReference>
<evidence type="ECO:0000256" key="5">
    <source>
        <dbReference type="ARBA" id="ARBA00023242"/>
    </source>
</evidence>
<keyword evidence="5" id="KW-0539">Nucleus</keyword>
<dbReference type="InterPro" id="IPR021858">
    <property type="entry name" value="Fun_TF"/>
</dbReference>
<dbReference type="eggNOG" id="ENOG502QYI1">
    <property type="taxonomic scope" value="Eukaryota"/>
</dbReference>
<name>C7Z3F1_FUSV7</name>
<feature type="compositionally biased region" description="Basic and acidic residues" evidence="6">
    <location>
        <begin position="380"/>
        <end position="392"/>
    </location>
</feature>
<comment type="subcellular location">
    <subcellularLocation>
        <location evidence="1">Nucleus</location>
    </subcellularLocation>
</comment>
<evidence type="ECO:0000256" key="6">
    <source>
        <dbReference type="SAM" id="MobiDB-lite"/>
    </source>
</evidence>
<dbReference type="InterPro" id="IPR050815">
    <property type="entry name" value="TF_fung"/>
</dbReference>
<dbReference type="GO" id="GO:0000981">
    <property type="term" value="F:DNA-binding transcription factor activity, RNA polymerase II-specific"/>
    <property type="evidence" value="ECO:0007669"/>
    <property type="project" value="InterPro"/>
</dbReference>
<evidence type="ECO:0000256" key="2">
    <source>
        <dbReference type="ARBA" id="ARBA00022723"/>
    </source>
</evidence>
<dbReference type="RefSeq" id="XP_003047170.1">
    <property type="nucleotide sequence ID" value="XM_003047124.1"/>
</dbReference>
<proteinExistence type="predicted"/>
<dbReference type="PANTHER" id="PTHR47338">
    <property type="entry name" value="ZN(II)2CYS6 TRANSCRIPTION FACTOR (EUROFUNG)-RELATED"/>
    <property type="match status" value="1"/>
</dbReference>
<keyword evidence="2" id="KW-0479">Metal-binding</keyword>
<protein>
    <recommendedName>
        <fullName evidence="9">Transcription factor domain-containing protein</fullName>
    </recommendedName>
</protein>
<dbReference type="GO" id="GO:0046872">
    <property type="term" value="F:metal ion binding"/>
    <property type="evidence" value="ECO:0007669"/>
    <property type="project" value="UniProtKB-KW"/>
</dbReference>
<evidence type="ECO:0000256" key="1">
    <source>
        <dbReference type="ARBA" id="ARBA00004123"/>
    </source>
</evidence>
<dbReference type="CDD" id="cd12148">
    <property type="entry name" value="fungal_TF_MHR"/>
    <property type="match status" value="1"/>
</dbReference>
<dbReference type="GeneID" id="9675786"/>
<dbReference type="GO" id="GO:0005634">
    <property type="term" value="C:nucleus"/>
    <property type="evidence" value="ECO:0007669"/>
    <property type="project" value="UniProtKB-SubCell"/>
</dbReference>
<evidence type="ECO:0000256" key="4">
    <source>
        <dbReference type="ARBA" id="ARBA00023163"/>
    </source>
</evidence>
<dbReference type="Pfam" id="PF11951">
    <property type="entry name" value="Fungal_trans_2"/>
    <property type="match status" value="1"/>
</dbReference>
<dbReference type="PANTHER" id="PTHR47338:SF5">
    <property type="entry name" value="ZN(II)2CYS6 TRANSCRIPTION FACTOR (EUROFUNG)"/>
    <property type="match status" value="1"/>
</dbReference>
<dbReference type="VEuPathDB" id="FungiDB:NECHADRAFT_88893"/>
<keyword evidence="4" id="KW-0804">Transcription</keyword>
<dbReference type="AlphaFoldDB" id="C7Z3F1"/>
<evidence type="ECO:0000256" key="3">
    <source>
        <dbReference type="ARBA" id="ARBA00023015"/>
    </source>
</evidence>
<dbReference type="HOGENOM" id="CLU_348535_0_0_1"/>
<feature type="compositionally biased region" description="Basic residues" evidence="6">
    <location>
        <begin position="564"/>
        <end position="574"/>
    </location>
</feature>
<evidence type="ECO:0000313" key="7">
    <source>
        <dbReference type="EMBL" id="EEU41457.1"/>
    </source>
</evidence>
<organism evidence="7 8">
    <name type="scientific">Fusarium vanettenii (strain ATCC MYA-4622 / CBS 123669 / FGSC 9596 / NRRL 45880 / 77-13-4)</name>
    <name type="common">Fusarium solani subsp. pisi</name>
    <dbReference type="NCBI Taxonomy" id="660122"/>
    <lineage>
        <taxon>Eukaryota</taxon>
        <taxon>Fungi</taxon>
        <taxon>Dikarya</taxon>
        <taxon>Ascomycota</taxon>
        <taxon>Pezizomycotina</taxon>
        <taxon>Sordariomycetes</taxon>
        <taxon>Hypocreomycetidae</taxon>
        <taxon>Hypocreales</taxon>
        <taxon>Nectriaceae</taxon>
        <taxon>Fusarium</taxon>
        <taxon>Fusarium solani species complex</taxon>
        <taxon>Fusarium vanettenii</taxon>
    </lineage>
</organism>
<dbReference type="OrthoDB" id="5069391at2759"/>
<evidence type="ECO:0008006" key="9">
    <source>
        <dbReference type="Google" id="ProtNLM"/>
    </source>
</evidence>
<accession>C7Z3F1</accession>
<feature type="region of interest" description="Disordered" evidence="6">
    <location>
        <begin position="364"/>
        <end position="392"/>
    </location>
</feature>
<keyword evidence="3" id="KW-0805">Transcription regulation</keyword>
<gene>
    <name evidence="7" type="ORF">NECHADRAFT_88893</name>
</gene>